<dbReference type="Proteomes" id="UP000228380">
    <property type="component" value="Chromosome 7"/>
</dbReference>
<feature type="compositionally biased region" description="Basic and acidic residues" evidence="1">
    <location>
        <begin position="1"/>
        <end position="13"/>
    </location>
</feature>
<dbReference type="RefSeq" id="XP_008794670.2">
    <property type="nucleotide sequence ID" value="XM_008796448.2"/>
</dbReference>
<feature type="region of interest" description="Disordered" evidence="1">
    <location>
        <begin position="899"/>
        <end position="918"/>
    </location>
</feature>
<reference evidence="3" key="2">
    <citation type="submission" date="2025-08" db="UniProtKB">
        <authorList>
            <consortium name="RefSeq"/>
        </authorList>
    </citation>
    <scope>IDENTIFICATION</scope>
    <source>
        <tissue evidence="3">Young leaves</tissue>
    </source>
</reference>
<accession>A0A8B7C9T7</accession>
<dbReference type="OrthoDB" id="1939753at2759"/>
<evidence type="ECO:0000313" key="3">
    <source>
        <dbReference type="RefSeq" id="XP_008794670.2"/>
    </source>
</evidence>
<dbReference type="AlphaFoldDB" id="A0A8B7C9T7"/>
<evidence type="ECO:0000256" key="1">
    <source>
        <dbReference type="SAM" id="MobiDB-lite"/>
    </source>
</evidence>
<organism evidence="2 3">
    <name type="scientific">Phoenix dactylifera</name>
    <name type="common">Date palm</name>
    <dbReference type="NCBI Taxonomy" id="42345"/>
    <lineage>
        <taxon>Eukaryota</taxon>
        <taxon>Viridiplantae</taxon>
        <taxon>Streptophyta</taxon>
        <taxon>Embryophyta</taxon>
        <taxon>Tracheophyta</taxon>
        <taxon>Spermatophyta</taxon>
        <taxon>Magnoliopsida</taxon>
        <taxon>Liliopsida</taxon>
        <taxon>Arecaceae</taxon>
        <taxon>Coryphoideae</taxon>
        <taxon>Phoeniceae</taxon>
        <taxon>Phoenix</taxon>
    </lineage>
</organism>
<feature type="compositionally biased region" description="Low complexity" evidence="1">
    <location>
        <begin position="49"/>
        <end position="60"/>
    </location>
</feature>
<proteinExistence type="predicted"/>
<name>A0A8B7C9T7_PHODC</name>
<feature type="compositionally biased region" description="Basic residues" evidence="1">
    <location>
        <begin position="38"/>
        <end position="48"/>
    </location>
</feature>
<feature type="region of interest" description="Disordered" evidence="1">
    <location>
        <begin position="1"/>
        <end position="20"/>
    </location>
</feature>
<gene>
    <name evidence="3" type="primary">LOC103710634</name>
</gene>
<dbReference type="PANTHER" id="PTHR35746:SF1">
    <property type="entry name" value="PENTATRICOPEPTIDE REPEAT (PPR) SUPERFAMILY PROTEIN"/>
    <property type="match status" value="1"/>
</dbReference>
<sequence>MGSREMETEEKRRTQPSGHEGAVCYKCGWVYPNPHPSAKQRRAHRKHCGTTAGATVSTAGSGAGGGGGKTASDEELSDEDRRKNSVELVVEDSKVAIEEGKGVKCCVESEGEVGNLGKDAILEINNADNTLEPYVLLHGSQVNGPGIQCSASQLESDKHFDNIALSCNADVSYSVNVDVATKHTESSVSSVLTKASVVASEKRQDFASAQSKINNTVIVNGDINGDIPVSPTLLGNHASDFSILDSQLQKMDGCVEINALLDHARVSTLMNIFPDEVSASIKEPNSDPCHAQDEQTDGGGQLSQNQLLSKAGSCLMENNDGECLDASAHSDRTEYQNGKPDKWKVNGNELENINALQMPSNTPLGEIFKMEPGFCDDYGSVEPNITVISAGAEAGNELNFHLEGEASEINVRRLGTGPCTDATLAQYRYGTVQNFFGVSSVNKPSVPGTEPVWRTMPEIVPVVELDKVANGIPSTIQVHESNPPYKDTVYINAVNELNDEQSREDEHVNGDRSTLVDDFEREAGLSLAISEGFEGLRSDGLETHSCITITGTSGVQEIILDDQVTGSHGTCVASIRLEGFETEFQSEEHSYSSTELLLCDNMVAAEVSGVATSDFSQANVTTKISNEIQLVIDEETKVSNHFSAGELKQEICEEESCHSTKTYPQLKYDTVESEPLPYEYIGVNQLEKGKDLSASTLLDHVLGLEHNENNSRNLENRTEDHSDQLEHEKFLPINFTEYIIGDDTDVPDMRMKLQNDHTNTANSLSEELHDELDDVKVQTERMENLSGSQLGPQNGFQDDSMVTSVGDDNNCSIPETGVQVPCIQTENGLAKLSGEEPDSKESSVHLCIHSAQDFTLEGHVTSSTSVESSFKNTITCNDLEMDGITGVASGVCYQSLQEEHVRGEPKQQPNVSADTNGQTDSVEEIQGSVSDGIVPPIRHRTDGISILEPQILSPAKTQTPEDLCTSNVEEGSLPESCDIDSVIFKEPSFMTQVEPGRLSVSHEIQSIQNSQGESEAGKKNEEITAKAARWNSGKVHVPLKTLLAKANFENQQVANAREHDKPLEEDKSRASQDERCTAKAWSSKIASERPTESSLSRADYSEWNSPARLPVNKNQKRRAKGKQPWVSFSCCPSIY</sequence>
<protein>
    <submittedName>
        <fullName evidence="3">Uncharacterized protein LOC103710634</fullName>
    </submittedName>
</protein>
<feature type="compositionally biased region" description="Basic and acidic residues" evidence="1">
    <location>
        <begin position="1056"/>
        <end position="1077"/>
    </location>
</feature>
<feature type="region of interest" description="Disordered" evidence="1">
    <location>
        <begin position="279"/>
        <end position="304"/>
    </location>
</feature>
<dbReference type="KEGG" id="pda:103710634"/>
<dbReference type="PANTHER" id="PTHR35746">
    <property type="entry name" value="PENTATRICOPEPTIDE REPEAT (PPR) SUPERFAMILY PROTEIN"/>
    <property type="match status" value="1"/>
</dbReference>
<evidence type="ECO:0000313" key="2">
    <source>
        <dbReference type="Proteomes" id="UP000228380"/>
    </source>
</evidence>
<feature type="region of interest" description="Disordered" evidence="1">
    <location>
        <begin position="35"/>
        <end position="84"/>
    </location>
</feature>
<dbReference type="GeneID" id="103710634"/>
<feature type="compositionally biased region" description="Polar residues" evidence="1">
    <location>
        <begin position="907"/>
        <end position="918"/>
    </location>
</feature>
<reference evidence="2" key="1">
    <citation type="journal article" date="2019" name="Nat. Commun.">
        <title>Genome-wide association mapping of date palm fruit traits.</title>
        <authorList>
            <person name="Hazzouri K.M."/>
            <person name="Gros-Balthazard M."/>
            <person name="Flowers J.M."/>
            <person name="Copetti D."/>
            <person name="Lemansour A."/>
            <person name="Lebrun M."/>
            <person name="Masmoudi K."/>
            <person name="Ferrand S."/>
            <person name="Dhar M.I."/>
            <person name="Fresquez Z.A."/>
            <person name="Rosas U."/>
            <person name="Zhang J."/>
            <person name="Talag J."/>
            <person name="Lee S."/>
            <person name="Kudrna D."/>
            <person name="Powell R.F."/>
            <person name="Leitch I.J."/>
            <person name="Krueger R.R."/>
            <person name="Wing R.A."/>
            <person name="Amiri K.M.A."/>
            <person name="Purugganan M.D."/>
        </authorList>
    </citation>
    <scope>NUCLEOTIDE SEQUENCE [LARGE SCALE GENOMIC DNA]</scope>
    <source>
        <strain evidence="2">cv. Khalas</strain>
    </source>
</reference>
<keyword evidence="2" id="KW-1185">Reference proteome</keyword>
<feature type="region of interest" description="Disordered" evidence="1">
    <location>
        <begin position="1053"/>
        <end position="1124"/>
    </location>
</feature>